<dbReference type="EMBL" id="JAIVFQ010000023">
    <property type="protein sequence ID" value="MCC5600869.1"/>
    <property type="molecule type" value="Genomic_DNA"/>
</dbReference>
<evidence type="ECO:0000313" key="2">
    <source>
        <dbReference type="EMBL" id="MCC5600869.1"/>
    </source>
</evidence>
<name>A0ABS8IAV5_9NOSO</name>
<accession>A0ABS8IAV5</accession>
<dbReference type="Proteomes" id="UP001199525">
    <property type="component" value="Unassembled WGS sequence"/>
</dbReference>
<evidence type="ECO:0000313" key="3">
    <source>
        <dbReference type="Proteomes" id="UP001199525"/>
    </source>
</evidence>
<keyword evidence="3" id="KW-1185">Reference proteome</keyword>
<comment type="caution">
    <text evidence="2">The sequence shown here is derived from an EMBL/GenBank/DDBJ whole genome shotgun (WGS) entry which is preliminary data.</text>
</comment>
<keyword evidence="1" id="KW-0732">Signal</keyword>
<dbReference type="RefSeq" id="WP_229485928.1">
    <property type="nucleotide sequence ID" value="NZ_JAIVFQ010000023.1"/>
</dbReference>
<feature type="chain" id="PRO_5046545196" evidence="1">
    <location>
        <begin position="27"/>
        <end position="56"/>
    </location>
</feature>
<gene>
    <name evidence="2" type="ORF">LC586_16985</name>
</gene>
<proteinExistence type="predicted"/>
<organism evidence="2 3">
    <name type="scientific">Nostoc favosum CHAB5714</name>
    <dbReference type="NCBI Taxonomy" id="2780399"/>
    <lineage>
        <taxon>Bacteria</taxon>
        <taxon>Bacillati</taxon>
        <taxon>Cyanobacteriota</taxon>
        <taxon>Cyanophyceae</taxon>
        <taxon>Nostocales</taxon>
        <taxon>Nostocaceae</taxon>
        <taxon>Nostoc</taxon>
        <taxon>Nostoc favosum</taxon>
    </lineage>
</organism>
<reference evidence="2 3" key="1">
    <citation type="journal article" date="2021" name="Microorganisms">
        <title>Genome Evolution of Filamentous Cyanobacterium Nostoc Species: From Facultative Symbiosis to Free Living.</title>
        <authorList>
            <person name="Huo D."/>
            <person name="Li H."/>
            <person name="Cai F."/>
            <person name="Guo X."/>
            <person name="Qiao Z."/>
            <person name="Wang W."/>
            <person name="Yu G."/>
            <person name="Li R."/>
        </authorList>
    </citation>
    <scope>NUCLEOTIDE SEQUENCE [LARGE SCALE GENOMIC DNA]</scope>
    <source>
        <strain evidence="2 3">CHAB 5714</strain>
    </source>
</reference>
<evidence type="ECO:0000256" key="1">
    <source>
        <dbReference type="SAM" id="SignalP"/>
    </source>
</evidence>
<sequence>MKRIKLILLSATALTTLLISNHRVQAANLALSFGELVTPPPDTTISSFFRNQILVL</sequence>
<feature type="signal peptide" evidence="1">
    <location>
        <begin position="1"/>
        <end position="26"/>
    </location>
</feature>
<protein>
    <submittedName>
        <fullName evidence="2">Uncharacterized protein</fullName>
    </submittedName>
</protein>